<keyword evidence="1" id="KW-0472">Membrane</keyword>
<dbReference type="Gene3D" id="3.20.20.70">
    <property type="entry name" value="Aldolase class I"/>
    <property type="match status" value="1"/>
</dbReference>
<gene>
    <name evidence="2" type="ORF">ACFQ4C_20265</name>
</gene>
<dbReference type="InterPro" id="IPR036206">
    <property type="entry name" value="ThiamineP_synth_sf"/>
</dbReference>
<sequence length="194" mass="21645">MPFHLIGVTTPKLSPTLWASIPALFQAGLSYLYIRQLDSVELRRQLEKQSLQLYHAQLILPFSVPNTHFKRHWKEFDRLTISSDSQAFSSSIHDLTHWPALAGRVEMVFYSPIFPSISKPGYGPTLTLDEQADRIITLRQSTEALPKLIGLGGIQSDNIAQVQQVGFDGAAVLGALWESPDPVQAVRQLVQQLA</sequence>
<proteinExistence type="predicted"/>
<dbReference type="RefSeq" id="WP_265991441.1">
    <property type="nucleotide sequence ID" value="NZ_CP110973.1"/>
</dbReference>
<evidence type="ECO:0000313" key="2">
    <source>
        <dbReference type="EMBL" id="MFD1143472.1"/>
    </source>
</evidence>
<keyword evidence="1" id="KW-1133">Transmembrane helix</keyword>
<comment type="caution">
    <text evidence="2">The sequence shown here is derived from an EMBL/GenBank/DDBJ whole genome shotgun (WGS) entry which is preliminary data.</text>
</comment>
<reference evidence="3" key="1">
    <citation type="journal article" date="2019" name="Int. J. Syst. Evol. Microbiol.">
        <title>The Global Catalogue of Microorganisms (GCM) 10K type strain sequencing project: providing services to taxonomists for standard genome sequencing and annotation.</title>
        <authorList>
            <consortium name="The Broad Institute Genomics Platform"/>
            <consortium name="The Broad Institute Genome Sequencing Center for Infectious Disease"/>
            <person name="Wu L."/>
            <person name="Ma J."/>
        </authorList>
    </citation>
    <scope>NUCLEOTIDE SEQUENCE [LARGE SCALE GENOMIC DNA]</scope>
    <source>
        <strain evidence="3">CCUG 55608</strain>
    </source>
</reference>
<keyword evidence="1" id="KW-0812">Transmembrane</keyword>
<evidence type="ECO:0000313" key="3">
    <source>
        <dbReference type="Proteomes" id="UP001597116"/>
    </source>
</evidence>
<name>A0ABW3QB35_9BACT</name>
<dbReference type="InterPro" id="IPR013785">
    <property type="entry name" value="Aldolase_TIM"/>
</dbReference>
<dbReference type="CDD" id="cd00564">
    <property type="entry name" value="TMP_TenI"/>
    <property type="match status" value="1"/>
</dbReference>
<dbReference type="InterPro" id="IPR022998">
    <property type="entry name" value="ThiamineP_synth_TenI"/>
</dbReference>
<protein>
    <submittedName>
        <fullName evidence="2">Thiamine phosphate synthase</fullName>
    </submittedName>
</protein>
<dbReference type="EMBL" id="JBHTLP010000011">
    <property type="protein sequence ID" value="MFD1143472.1"/>
    <property type="molecule type" value="Genomic_DNA"/>
</dbReference>
<organism evidence="2 3">
    <name type="scientific">Larkinella insperata</name>
    <dbReference type="NCBI Taxonomy" id="332158"/>
    <lineage>
        <taxon>Bacteria</taxon>
        <taxon>Pseudomonadati</taxon>
        <taxon>Bacteroidota</taxon>
        <taxon>Cytophagia</taxon>
        <taxon>Cytophagales</taxon>
        <taxon>Spirosomataceae</taxon>
        <taxon>Larkinella</taxon>
    </lineage>
</organism>
<feature type="transmembrane region" description="Helical" evidence="1">
    <location>
        <begin position="16"/>
        <end position="34"/>
    </location>
</feature>
<keyword evidence="3" id="KW-1185">Reference proteome</keyword>
<evidence type="ECO:0000256" key="1">
    <source>
        <dbReference type="SAM" id="Phobius"/>
    </source>
</evidence>
<accession>A0ABW3QB35</accession>
<dbReference type="SUPFAM" id="SSF51391">
    <property type="entry name" value="Thiamin phosphate synthase"/>
    <property type="match status" value="1"/>
</dbReference>
<dbReference type="Proteomes" id="UP001597116">
    <property type="component" value="Unassembled WGS sequence"/>
</dbReference>